<evidence type="ECO:0000256" key="1">
    <source>
        <dbReference type="SAM" id="SignalP"/>
    </source>
</evidence>
<feature type="chain" id="PRO_5017441587" description="DUF4822 domain-containing protein" evidence="1">
    <location>
        <begin position="24"/>
        <end position="159"/>
    </location>
</feature>
<gene>
    <name evidence="2" type="ORF">SAMN05660235_00576</name>
</gene>
<evidence type="ECO:0000313" key="3">
    <source>
        <dbReference type="Proteomes" id="UP000243333"/>
    </source>
</evidence>
<name>A0A1G7IPK3_9FIRM</name>
<dbReference type="OrthoDB" id="1680329at2"/>
<dbReference type="Proteomes" id="UP000243333">
    <property type="component" value="Unassembled WGS sequence"/>
</dbReference>
<dbReference type="STRING" id="1123285.SAMN05660235_00576"/>
<reference evidence="3" key="1">
    <citation type="submission" date="2016-10" db="EMBL/GenBank/DDBJ databases">
        <authorList>
            <person name="Varghese N."/>
            <person name="Submissions S."/>
        </authorList>
    </citation>
    <scope>NUCLEOTIDE SEQUENCE [LARGE SCALE GENOMIC DNA]</scope>
    <source>
        <strain evidence="3">DSM 23256</strain>
    </source>
</reference>
<dbReference type="RefSeq" id="WP_093687936.1">
    <property type="nucleotide sequence ID" value="NZ_FNBU01000003.1"/>
</dbReference>
<keyword evidence="3" id="KW-1185">Reference proteome</keyword>
<sequence length="159" mass="18415">MRKLSILVIVVALLVLSAGAALAKDRSIEGRPDMLDPGHIRGYFVWRDDDGLHLRTTTRGHDHVFSGVIRTDGKFEDVDGRRLEHGDYYRLSRDRDTITFRFTTAGGLDGFDFRVDDGKRLNFDLFMDGHRIDVDEIYIGERGWHPHHSEFTLHRLHRD</sequence>
<feature type="signal peptide" evidence="1">
    <location>
        <begin position="1"/>
        <end position="23"/>
    </location>
</feature>
<evidence type="ECO:0008006" key="4">
    <source>
        <dbReference type="Google" id="ProtNLM"/>
    </source>
</evidence>
<dbReference type="AlphaFoldDB" id="A0A1G7IPK3"/>
<organism evidence="2 3">
    <name type="scientific">Sporolituus thermophilus DSM 23256</name>
    <dbReference type="NCBI Taxonomy" id="1123285"/>
    <lineage>
        <taxon>Bacteria</taxon>
        <taxon>Bacillati</taxon>
        <taxon>Bacillota</taxon>
        <taxon>Negativicutes</taxon>
        <taxon>Selenomonadales</taxon>
        <taxon>Sporomusaceae</taxon>
        <taxon>Sporolituus</taxon>
    </lineage>
</organism>
<keyword evidence="1" id="KW-0732">Signal</keyword>
<evidence type="ECO:0000313" key="2">
    <source>
        <dbReference type="EMBL" id="SDF14637.1"/>
    </source>
</evidence>
<proteinExistence type="predicted"/>
<dbReference type="EMBL" id="FNBU01000003">
    <property type="protein sequence ID" value="SDF14637.1"/>
    <property type="molecule type" value="Genomic_DNA"/>
</dbReference>
<protein>
    <recommendedName>
        <fullName evidence="4">DUF4822 domain-containing protein</fullName>
    </recommendedName>
</protein>
<accession>A0A1G7IPK3</accession>